<dbReference type="PANTHER" id="PTHR34693">
    <property type="entry name" value="PROTEIN PAR32"/>
    <property type="match status" value="1"/>
</dbReference>
<feature type="region of interest" description="Disordered" evidence="1">
    <location>
        <begin position="1"/>
        <end position="122"/>
    </location>
</feature>
<evidence type="ECO:0000313" key="2">
    <source>
        <dbReference type="EMBL" id="KAK8055773.1"/>
    </source>
</evidence>
<comment type="caution">
    <text evidence="2">The sequence shown here is derived from an EMBL/GenBank/DDBJ whole genome shotgun (WGS) entry which is preliminary data.</text>
</comment>
<dbReference type="InterPro" id="IPR053203">
    <property type="entry name" value="Cisplatin_resist-associated"/>
</dbReference>
<dbReference type="Pfam" id="PF12223">
    <property type="entry name" value="DUF3602"/>
    <property type="match status" value="1"/>
</dbReference>
<dbReference type="InterPro" id="IPR022024">
    <property type="entry name" value="DUF3602"/>
</dbReference>
<evidence type="ECO:0000256" key="1">
    <source>
        <dbReference type="SAM" id="MobiDB-lite"/>
    </source>
</evidence>
<reference evidence="2 3" key="1">
    <citation type="submission" date="2023-01" db="EMBL/GenBank/DDBJ databases">
        <title>Analysis of 21 Apiospora genomes using comparative genomics revels a genus with tremendous synthesis potential of carbohydrate active enzymes and secondary metabolites.</title>
        <authorList>
            <person name="Sorensen T."/>
        </authorList>
    </citation>
    <scope>NUCLEOTIDE SEQUENCE [LARGE SCALE GENOMIC DNA]</scope>
    <source>
        <strain evidence="2 3">CBS 33761</strain>
    </source>
</reference>
<dbReference type="Proteomes" id="UP001444661">
    <property type="component" value="Unassembled WGS sequence"/>
</dbReference>
<proteinExistence type="predicted"/>
<protein>
    <submittedName>
        <fullName evidence="2">Uncharacterized protein</fullName>
    </submittedName>
</protein>
<dbReference type="EMBL" id="JAQQWK010000001">
    <property type="protein sequence ID" value="KAK8055773.1"/>
    <property type="molecule type" value="Genomic_DNA"/>
</dbReference>
<evidence type="ECO:0000313" key="3">
    <source>
        <dbReference type="Proteomes" id="UP001444661"/>
    </source>
</evidence>
<name>A0ABR1UCT9_9PEZI</name>
<organism evidence="2 3">
    <name type="scientific">Apiospora rasikravindrae</name>
    <dbReference type="NCBI Taxonomy" id="990691"/>
    <lineage>
        <taxon>Eukaryota</taxon>
        <taxon>Fungi</taxon>
        <taxon>Dikarya</taxon>
        <taxon>Ascomycota</taxon>
        <taxon>Pezizomycotina</taxon>
        <taxon>Sordariomycetes</taxon>
        <taxon>Xylariomycetidae</taxon>
        <taxon>Amphisphaeriales</taxon>
        <taxon>Apiosporaceae</taxon>
        <taxon>Apiospora</taxon>
    </lineage>
</organism>
<feature type="compositionally biased region" description="Basic and acidic residues" evidence="1">
    <location>
        <begin position="55"/>
        <end position="67"/>
    </location>
</feature>
<gene>
    <name evidence="2" type="ORF">PG993_001000</name>
</gene>
<feature type="compositionally biased region" description="Basic and acidic residues" evidence="1">
    <location>
        <begin position="94"/>
        <end position="107"/>
    </location>
</feature>
<sequence>MSAPEVSHGRGGAGNINPDSTQYVDGEITRQGEEGSQNAGPYSTGRGGGGNIGEPGKEPGLRTDKDVIPAAATRKSEEEPFHTGRGGAANVHLVADDDGSKKNKKVADSSLPAAEPQTSTADKLKHKIFGMFKK</sequence>
<dbReference type="PANTHER" id="PTHR34693:SF3">
    <property type="match status" value="1"/>
</dbReference>
<keyword evidence="3" id="KW-1185">Reference proteome</keyword>
<accession>A0ABR1UCT9</accession>